<reference evidence="6 7" key="1">
    <citation type="submission" date="2016-10" db="EMBL/GenBank/DDBJ databases">
        <title>Pseudomonas lactis sp. nov. and Pseudomonas paralactis sp. nov., isolated from bovine raw milk.</title>
        <authorList>
            <person name="Von Neubeck M."/>
            <person name="Huptas C."/>
            <person name="Glueck C."/>
            <person name="Krewinkel M."/>
            <person name="Stoeckel M."/>
            <person name="Stressler T."/>
            <person name="Fischer L."/>
            <person name="Hinrichs J."/>
            <person name="Scherer S."/>
            <person name="Wenning M."/>
        </authorList>
    </citation>
    <scope>NUCLEOTIDE SEQUENCE [LARGE SCALE GENOMIC DNA]</scope>
    <source>
        <strain evidence="6 7">DSM 18862</strain>
    </source>
</reference>
<dbReference type="InterPro" id="IPR009335">
    <property type="entry name" value="T3SS_HrpE/ATPase_suE"/>
</dbReference>
<dbReference type="Proteomes" id="UP000188559">
    <property type="component" value="Unassembled WGS sequence"/>
</dbReference>
<name>A0A1V2JA46_PSEAZ</name>
<accession>A0A1V2JA46</accession>
<comment type="caution">
    <text evidence="6">The sequence shown here is derived from an EMBL/GenBank/DDBJ whole genome shotgun (WGS) entry which is preliminary data.</text>
</comment>
<dbReference type="AlphaFoldDB" id="A0A1V2JA46"/>
<evidence type="ECO:0000256" key="5">
    <source>
        <dbReference type="ARBA" id="ARBA00024335"/>
    </source>
</evidence>
<proteinExistence type="inferred from homology"/>
<dbReference type="Pfam" id="PF06188">
    <property type="entry name" value="HrpE"/>
    <property type="match status" value="1"/>
</dbReference>
<dbReference type="EMBL" id="MNPV01000008">
    <property type="protein sequence ID" value="ONH41656.1"/>
    <property type="molecule type" value="Genomic_DNA"/>
</dbReference>
<keyword evidence="2" id="KW-0813">Transport</keyword>
<evidence type="ECO:0000256" key="2">
    <source>
        <dbReference type="ARBA" id="ARBA00022448"/>
    </source>
</evidence>
<keyword evidence="7" id="KW-1185">Reference proteome</keyword>
<protein>
    <submittedName>
        <fullName evidence="6">Type III secretion protein</fullName>
    </submittedName>
</protein>
<organism evidence="6 7">
    <name type="scientific">Pseudomonas azotoformans</name>
    <dbReference type="NCBI Taxonomy" id="47878"/>
    <lineage>
        <taxon>Bacteria</taxon>
        <taxon>Pseudomonadati</taxon>
        <taxon>Pseudomonadota</taxon>
        <taxon>Gammaproteobacteria</taxon>
        <taxon>Pseudomonadales</taxon>
        <taxon>Pseudomonadaceae</taxon>
        <taxon>Pseudomonas</taxon>
    </lineage>
</organism>
<evidence type="ECO:0000313" key="7">
    <source>
        <dbReference type="Proteomes" id="UP000188559"/>
    </source>
</evidence>
<evidence type="ECO:0000256" key="4">
    <source>
        <dbReference type="ARBA" id="ARBA00022927"/>
    </source>
</evidence>
<evidence type="ECO:0000256" key="1">
    <source>
        <dbReference type="ARBA" id="ARBA00004496"/>
    </source>
</evidence>
<keyword evidence="4" id="KW-0653">Protein transport</keyword>
<keyword evidence="3" id="KW-0963">Cytoplasm</keyword>
<dbReference type="InterPro" id="IPR012842">
    <property type="entry name" value="T3SS_SctL/SctL2"/>
</dbReference>
<evidence type="ECO:0000256" key="3">
    <source>
        <dbReference type="ARBA" id="ARBA00022490"/>
    </source>
</evidence>
<dbReference type="GO" id="GO:0005737">
    <property type="term" value="C:cytoplasm"/>
    <property type="evidence" value="ECO:0007669"/>
    <property type="project" value="UniProtKB-SubCell"/>
</dbReference>
<gene>
    <name evidence="6" type="ORF">BLL37_26250</name>
</gene>
<dbReference type="OrthoDB" id="6629448at2"/>
<sequence>MFCGKKIEVHTVNTPLPSALIPREMLVDFTQASKLIEHAQAQARSLIEQTQAQCERVVEDAREHFWQRANPILQRWESERQAMHEGLEQVATSVINTAIRGFLDETVPPQRISALLNQLLAAQLPPVSATLLCHPQDREAVEQWLARRGDVPWTPRVDNEVSAQSLLLETEDGGLHINWVDALDHLIPPPLK</sequence>
<evidence type="ECO:0000313" key="6">
    <source>
        <dbReference type="EMBL" id="ONH41656.1"/>
    </source>
</evidence>
<comment type="subcellular location">
    <subcellularLocation>
        <location evidence="1">Cytoplasm</location>
    </subcellularLocation>
</comment>
<dbReference type="GO" id="GO:0030254">
    <property type="term" value="P:protein secretion by the type III secretion system"/>
    <property type="evidence" value="ECO:0007669"/>
    <property type="project" value="InterPro"/>
</dbReference>
<dbReference type="NCBIfam" id="TIGR02499">
    <property type="entry name" value="HrpE_YscL_not"/>
    <property type="match status" value="1"/>
</dbReference>
<comment type="similarity">
    <text evidence="5">Belongs to the SctL stator family.</text>
</comment>